<evidence type="ECO:0000256" key="6">
    <source>
        <dbReference type="SAM" id="MobiDB-lite"/>
    </source>
</evidence>
<dbReference type="InterPro" id="IPR000504">
    <property type="entry name" value="RRM_dom"/>
</dbReference>
<evidence type="ECO:0000256" key="4">
    <source>
        <dbReference type="ARBA" id="ARBA00023187"/>
    </source>
</evidence>
<evidence type="ECO:0000313" key="10">
    <source>
        <dbReference type="Proteomes" id="UP000054498"/>
    </source>
</evidence>
<dbReference type="PROSITE" id="PS50102">
    <property type="entry name" value="RRM"/>
    <property type="match status" value="1"/>
</dbReference>
<dbReference type="InterPro" id="IPR050907">
    <property type="entry name" value="SRSF"/>
</dbReference>
<dbReference type="AlphaFoldDB" id="A0A0D2KFH7"/>
<dbReference type="SMART" id="SM00360">
    <property type="entry name" value="RRM"/>
    <property type="match status" value="1"/>
</dbReference>
<keyword evidence="3" id="KW-0809">Transit peptide</keyword>
<dbReference type="GO" id="GO:0003723">
    <property type="term" value="F:RNA binding"/>
    <property type="evidence" value="ECO:0007669"/>
    <property type="project" value="UniProtKB-UniRule"/>
</dbReference>
<dbReference type="InterPro" id="IPR038538">
    <property type="entry name" value="MTERF_sf"/>
</dbReference>
<evidence type="ECO:0000259" key="8">
    <source>
        <dbReference type="PROSITE" id="PS50102"/>
    </source>
</evidence>
<organism evidence="9 10">
    <name type="scientific">Monoraphidium neglectum</name>
    <dbReference type="NCBI Taxonomy" id="145388"/>
    <lineage>
        <taxon>Eukaryota</taxon>
        <taxon>Viridiplantae</taxon>
        <taxon>Chlorophyta</taxon>
        <taxon>core chlorophytes</taxon>
        <taxon>Chlorophyceae</taxon>
        <taxon>CS clade</taxon>
        <taxon>Sphaeropleales</taxon>
        <taxon>Selenastraceae</taxon>
        <taxon>Monoraphidium</taxon>
    </lineage>
</organism>
<feature type="domain" description="RRM" evidence="8">
    <location>
        <begin position="514"/>
        <end position="588"/>
    </location>
</feature>
<evidence type="ECO:0000256" key="1">
    <source>
        <dbReference type="ARBA" id="ARBA00007692"/>
    </source>
</evidence>
<dbReference type="SMART" id="SM00733">
    <property type="entry name" value="Mterf"/>
    <property type="match status" value="4"/>
</dbReference>
<name>A0A0D2KFH7_9CHLO</name>
<feature type="compositionally biased region" description="Low complexity" evidence="6">
    <location>
        <begin position="71"/>
        <end position="85"/>
    </location>
</feature>
<keyword evidence="2" id="KW-0804">Transcription</keyword>
<feature type="compositionally biased region" description="Basic and acidic residues" evidence="6">
    <location>
        <begin position="97"/>
        <end position="107"/>
    </location>
</feature>
<keyword evidence="4" id="KW-0507">mRNA processing</keyword>
<keyword evidence="7" id="KW-0732">Signal</keyword>
<sequence>MALQHTNCGFLARLAPGLLAQLAERTCICAAPDTFRSVATSALSSAPALPGGGGGGDDPQHERRTSHAGASSSQWQQQPPQQQQQRGLASAAVQVRLRTDGSAEHGHQQQYPLWSSVPPIRMPPPQQLPLPSRQRQQELFDRRRELDATVAAAPPGAQPALRVLCSVLDLDPARLQELAAAVRCNARRVAIAKAAWAGEDATRRLAGALLGRAGLPAADVARVAVKCPGLLRDVAGMDPAAVLELLQQHAYPGAEEADGGGQADGQPLAALLRRAPHVLCAPVAVVEANLRHLTATLGLPPAAVRRVVSKHCTLLTHKPGAMAINMGFLVGLGATGADLRAMLARCPRWATMPLHDLTVKWQFFRQELKGTLEDLVLTPQLLQLSLLDTLGPRAGMAKKKRVKLLMPSYSAGHPILNRPGEWLENRMAPVLFWMTATPQKLGETMGLDPQELGRYQEAWRVTFGDRWRQLVLSPGAKSGGGVRQGANGGAEEAQLQLVTLPQGRDDEECGTMASIVYVANLPADVRNSELEEIFDRYGRLRSVDIKGASNGAYAFIEFEDGRDAADAVRKEDGQSHLGGRIRVELSRGGGGGGYGGGGGGYGGGG</sequence>
<keyword evidence="2" id="KW-0805">Transcription regulation</keyword>
<dbReference type="InterPro" id="IPR003690">
    <property type="entry name" value="MTERF"/>
</dbReference>
<dbReference type="OrthoDB" id="545588at2759"/>
<comment type="similarity">
    <text evidence="1">Belongs to the mTERF family.</text>
</comment>
<feature type="chain" id="PRO_5002246185" evidence="7">
    <location>
        <begin position="21"/>
        <end position="605"/>
    </location>
</feature>
<dbReference type="EMBL" id="KK103976">
    <property type="protein sequence ID" value="KIY94633.1"/>
    <property type="molecule type" value="Genomic_DNA"/>
</dbReference>
<feature type="region of interest" description="Disordered" evidence="6">
    <location>
        <begin position="46"/>
        <end position="137"/>
    </location>
</feature>
<dbReference type="STRING" id="145388.A0A0D2KFH7"/>
<dbReference type="InterPro" id="IPR035979">
    <property type="entry name" value="RBD_domain_sf"/>
</dbReference>
<dbReference type="SUPFAM" id="SSF54928">
    <property type="entry name" value="RNA-binding domain, RBD"/>
    <property type="match status" value="1"/>
</dbReference>
<dbReference type="Proteomes" id="UP000054498">
    <property type="component" value="Unassembled WGS sequence"/>
</dbReference>
<keyword evidence="5" id="KW-0694">RNA-binding</keyword>
<evidence type="ECO:0000256" key="5">
    <source>
        <dbReference type="PROSITE-ProRule" id="PRU00176"/>
    </source>
</evidence>
<evidence type="ECO:0000256" key="3">
    <source>
        <dbReference type="ARBA" id="ARBA00022946"/>
    </source>
</evidence>
<protein>
    <submittedName>
        <fullName evidence="9">Putative splicing factor, arginine/serine-rich3</fullName>
    </submittedName>
</protein>
<dbReference type="KEGG" id="mng:MNEG_13328"/>
<keyword evidence="2" id="KW-0806">Transcription termination</keyword>
<gene>
    <name evidence="9" type="ORF">MNEG_13328</name>
</gene>
<feature type="non-terminal residue" evidence="9">
    <location>
        <position position="605"/>
    </location>
</feature>
<dbReference type="RefSeq" id="XP_013893653.1">
    <property type="nucleotide sequence ID" value="XM_014038199.1"/>
</dbReference>
<dbReference type="Gene3D" id="1.25.70.10">
    <property type="entry name" value="Transcription termination factor 3, mitochondrial"/>
    <property type="match status" value="1"/>
</dbReference>
<feature type="signal peptide" evidence="7">
    <location>
        <begin position="1"/>
        <end position="20"/>
    </location>
</feature>
<dbReference type="GO" id="GO:0008380">
    <property type="term" value="P:RNA splicing"/>
    <property type="evidence" value="ECO:0007669"/>
    <property type="project" value="UniProtKB-KW"/>
</dbReference>
<keyword evidence="10" id="KW-1185">Reference proteome</keyword>
<dbReference type="GO" id="GO:0006353">
    <property type="term" value="P:DNA-templated transcription termination"/>
    <property type="evidence" value="ECO:0007669"/>
    <property type="project" value="UniProtKB-KW"/>
</dbReference>
<dbReference type="Pfam" id="PF00076">
    <property type="entry name" value="RRM_1"/>
    <property type="match status" value="1"/>
</dbReference>
<evidence type="ECO:0000256" key="7">
    <source>
        <dbReference type="SAM" id="SignalP"/>
    </source>
</evidence>
<reference evidence="9 10" key="1">
    <citation type="journal article" date="2013" name="BMC Genomics">
        <title>Reconstruction of the lipid metabolism for the microalga Monoraphidium neglectum from its genome sequence reveals characteristics suitable for biofuel production.</title>
        <authorList>
            <person name="Bogen C."/>
            <person name="Al-Dilaimi A."/>
            <person name="Albersmeier A."/>
            <person name="Wichmann J."/>
            <person name="Grundmann M."/>
            <person name="Rupp O."/>
            <person name="Lauersen K.J."/>
            <person name="Blifernez-Klassen O."/>
            <person name="Kalinowski J."/>
            <person name="Goesmann A."/>
            <person name="Mussgnug J.H."/>
            <person name="Kruse O."/>
        </authorList>
    </citation>
    <scope>NUCLEOTIDE SEQUENCE [LARGE SCALE GENOMIC DNA]</scope>
    <source>
        <strain evidence="9 10">SAG 48.87</strain>
    </source>
</reference>
<evidence type="ECO:0000313" key="9">
    <source>
        <dbReference type="EMBL" id="KIY94633.1"/>
    </source>
</evidence>
<dbReference type="Pfam" id="PF02536">
    <property type="entry name" value="mTERF"/>
    <property type="match status" value="1"/>
</dbReference>
<dbReference type="PANTHER" id="PTHR23147">
    <property type="entry name" value="SERINE/ARGININE RICH SPLICING FACTOR"/>
    <property type="match status" value="1"/>
</dbReference>
<dbReference type="GeneID" id="25730779"/>
<evidence type="ECO:0000256" key="2">
    <source>
        <dbReference type="ARBA" id="ARBA00022472"/>
    </source>
</evidence>
<proteinExistence type="inferred from homology"/>
<keyword evidence="4" id="KW-0508">mRNA splicing</keyword>
<dbReference type="Gene3D" id="3.30.70.330">
    <property type="match status" value="1"/>
</dbReference>
<accession>A0A0D2KFH7</accession>
<dbReference type="InterPro" id="IPR012677">
    <property type="entry name" value="Nucleotide-bd_a/b_plait_sf"/>
</dbReference>